<dbReference type="AlphaFoldDB" id="A0A4Q7Z4D6"/>
<sequence>MLRVLLVNDTPKQVGRLRTALVLAGCEVVEEVTSALMIPRRVSDLKADVVIIDTESPSRDVLEQICVVTQDEPRPIVMVSEDKQPAAIKAAIKAGVSAYVVEDIDQHRLGAVLEVAQARFEQDQALLSQIREAEMKLSERKTVERAKGILMQLREMNEGEAYHAMRKMAMDRNIRIIDVAQKLLAMNELLA</sequence>
<feature type="domain" description="ANTAR" evidence="3">
    <location>
        <begin position="123"/>
        <end position="184"/>
    </location>
</feature>
<proteinExistence type="predicted"/>
<dbReference type="Pfam" id="PF00072">
    <property type="entry name" value="Response_reg"/>
    <property type="match status" value="1"/>
</dbReference>
<dbReference type="OrthoDB" id="9782798at2"/>
<evidence type="ECO:0000313" key="5">
    <source>
        <dbReference type="Proteomes" id="UP000292423"/>
    </source>
</evidence>
<dbReference type="PROSITE" id="PS50921">
    <property type="entry name" value="ANTAR"/>
    <property type="match status" value="1"/>
</dbReference>
<dbReference type="InterPro" id="IPR036388">
    <property type="entry name" value="WH-like_DNA-bd_sf"/>
</dbReference>
<keyword evidence="1" id="KW-0597">Phosphoprotein</keyword>
<dbReference type="InterPro" id="IPR008327">
    <property type="entry name" value="Sig_transdc_resp-reg_antiterm"/>
</dbReference>
<dbReference type="Gene3D" id="1.10.10.10">
    <property type="entry name" value="Winged helix-like DNA-binding domain superfamily/Winged helix DNA-binding domain"/>
    <property type="match status" value="1"/>
</dbReference>
<dbReference type="InterPro" id="IPR005561">
    <property type="entry name" value="ANTAR"/>
</dbReference>
<organism evidence="4 5">
    <name type="scientific">Fluviicoccus keumensis</name>
    <dbReference type="NCBI Taxonomy" id="1435465"/>
    <lineage>
        <taxon>Bacteria</taxon>
        <taxon>Pseudomonadati</taxon>
        <taxon>Pseudomonadota</taxon>
        <taxon>Gammaproteobacteria</taxon>
        <taxon>Moraxellales</taxon>
        <taxon>Moraxellaceae</taxon>
        <taxon>Fluviicoccus</taxon>
    </lineage>
</organism>
<feature type="modified residue" description="4-aspartylphosphate" evidence="1">
    <location>
        <position position="53"/>
    </location>
</feature>
<dbReference type="Gene3D" id="3.40.50.2300">
    <property type="match status" value="1"/>
</dbReference>
<evidence type="ECO:0000313" key="4">
    <source>
        <dbReference type="EMBL" id="RZU45242.1"/>
    </source>
</evidence>
<gene>
    <name evidence="4" type="ORF">EV700_2060</name>
</gene>
<evidence type="ECO:0000256" key="1">
    <source>
        <dbReference type="PROSITE-ProRule" id="PRU00169"/>
    </source>
</evidence>
<dbReference type="Pfam" id="PF03861">
    <property type="entry name" value="ANTAR"/>
    <property type="match status" value="1"/>
</dbReference>
<dbReference type="SMART" id="SM00448">
    <property type="entry name" value="REC"/>
    <property type="match status" value="1"/>
</dbReference>
<dbReference type="InterPro" id="IPR001789">
    <property type="entry name" value="Sig_transdc_resp-reg_receiver"/>
</dbReference>
<dbReference type="EMBL" id="SHKX01000012">
    <property type="protein sequence ID" value="RZU45242.1"/>
    <property type="molecule type" value="Genomic_DNA"/>
</dbReference>
<comment type="caution">
    <text evidence="4">The sequence shown here is derived from an EMBL/GenBank/DDBJ whole genome shotgun (WGS) entry which is preliminary data.</text>
</comment>
<dbReference type="PIRSF" id="PIRSF036382">
    <property type="entry name" value="RR_antiterm"/>
    <property type="match status" value="1"/>
</dbReference>
<dbReference type="GO" id="GO:0000160">
    <property type="term" value="P:phosphorelay signal transduction system"/>
    <property type="evidence" value="ECO:0007669"/>
    <property type="project" value="InterPro"/>
</dbReference>
<dbReference type="SUPFAM" id="SSF52172">
    <property type="entry name" value="CheY-like"/>
    <property type="match status" value="1"/>
</dbReference>
<feature type="domain" description="Response regulatory" evidence="2">
    <location>
        <begin position="3"/>
        <end position="117"/>
    </location>
</feature>
<dbReference type="SMART" id="SM01012">
    <property type="entry name" value="ANTAR"/>
    <property type="match status" value="1"/>
</dbReference>
<evidence type="ECO:0000259" key="2">
    <source>
        <dbReference type="PROSITE" id="PS50110"/>
    </source>
</evidence>
<keyword evidence="5" id="KW-1185">Reference proteome</keyword>
<dbReference type="RefSeq" id="WP_130413381.1">
    <property type="nucleotide sequence ID" value="NZ_SHKX01000012.1"/>
</dbReference>
<dbReference type="GO" id="GO:0003723">
    <property type="term" value="F:RNA binding"/>
    <property type="evidence" value="ECO:0007669"/>
    <property type="project" value="InterPro"/>
</dbReference>
<name>A0A4Q7Z4D6_9GAMM</name>
<dbReference type="InterPro" id="IPR011006">
    <property type="entry name" value="CheY-like_superfamily"/>
</dbReference>
<evidence type="ECO:0000259" key="3">
    <source>
        <dbReference type="PROSITE" id="PS50921"/>
    </source>
</evidence>
<protein>
    <submittedName>
        <fullName evidence="4">Response regulator receiver and ANTAR domain protein</fullName>
    </submittedName>
</protein>
<dbReference type="PROSITE" id="PS50110">
    <property type="entry name" value="RESPONSE_REGULATORY"/>
    <property type="match status" value="1"/>
</dbReference>
<dbReference type="Proteomes" id="UP000292423">
    <property type="component" value="Unassembled WGS sequence"/>
</dbReference>
<accession>A0A4Q7Z4D6</accession>
<reference evidence="4 5" key="1">
    <citation type="submission" date="2019-02" db="EMBL/GenBank/DDBJ databases">
        <title>Genomic Encyclopedia of Type Strains, Phase IV (KMG-IV): sequencing the most valuable type-strain genomes for metagenomic binning, comparative biology and taxonomic classification.</title>
        <authorList>
            <person name="Goeker M."/>
        </authorList>
    </citation>
    <scope>NUCLEOTIDE SEQUENCE [LARGE SCALE GENOMIC DNA]</scope>
    <source>
        <strain evidence="4 5">DSM 105135</strain>
    </source>
</reference>